<dbReference type="InterPro" id="IPR004323">
    <property type="entry name" value="Ion_tolerance_CutA"/>
</dbReference>
<evidence type="ECO:0000313" key="3">
    <source>
        <dbReference type="Proteomes" id="UP000246278"/>
    </source>
</evidence>
<protein>
    <submittedName>
        <fullName evidence="2">Divalent-cation tolerance protein CutA</fullName>
    </submittedName>
</protein>
<dbReference type="AlphaFoldDB" id="A0A317T4N0"/>
<keyword evidence="3" id="KW-1185">Reference proteome</keyword>
<dbReference type="EMBL" id="PDNZ01000006">
    <property type="protein sequence ID" value="PWW81598.1"/>
    <property type="molecule type" value="Genomic_DNA"/>
</dbReference>
<dbReference type="GO" id="GO:0005507">
    <property type="term" value="F:copper ion binding"/>
    <property type="evidence" value="ECO:0007669"/>
    <property type="project" value="TreeGrafter"/>
</dbReference>
<gene>
    <name evidence="2" type="ORF">CR164_09320</name>
</gene>
<sequence length="118" mass="13349">MDTLSYCVVITTAPDMGEADMLAEGLLNEGLAACVHLQDIRSRYIWEKKLCRNEETVLWIKTLEKHYETIEMFIQRHHPYELPEIIKIPITGGSSGYLQWIADTADGSGAPDQVLEPD</sequence>
<dbReference type="InterPro" id="IPR015867">
    <property type="entry name" value="N-reg_PII/ATP_PRibTrfase_C"/>
</dbReference>
<comment type="caution">
    <text evidence="2">The sequence shown here is derived from an EMBL/GenBank/DDBJ whole genome shotgun (WGS) entry which is preliminary data.</text>
</comment>
<name>A0A317T4N0_9CHLB</name>
<accession>A0A317T4N0</accession>
<proteinExistence type="inferred from homology"/>
<evidence type="ECO:0000313" key="2">
    <source>
        <dbReference type="EMBL" id="PWW81598.1"/>
    </source>
</evidence>
<dbReference type="PANTHER" id="PTHR23419:SF8">
    <property type="entry name" value="FI09726P"/>
    <property type="match status" value="1"/>
</dbReference>
<dbReference type="Gene3D" id="3.30.70.120">
    <property type="match status" value="1"/>
</dbReference>
<dbReference type="Proteomes" id="UP000246278">
    <property type="component" value="Unassembled WGS sequence"/>
</dbReference>
<comment type="similarity">
    <text evidence="1">Belongs to the CutA family.</text>
</comment>
<dbReference type="PANTHER" id="PTHR23419">
    <property type="entry name" value="DIVALENT CATION TOLERANCE CUTA-RELATED"/>
    <property type="match status" value="1"/>
</dbReference>
<dbReference type="RefSeq" id="WP_110023717.1">
    <property type="nucleotide sequence ID" value="NZ_PDNZ01000006.1"/>
</dbReference>
<dbReference type="SUPFAM" id="SSF54913">
    <property type="entry name" value="GlnB-like"/>
    <property type="match status" value="1"/>
</dbReference>
<dbReference type="GO" id="GO:0010038">
    <property type="term" value="P:response to metal ion"/>
    <property type="evidence" value="ECO:0007669"/>
    <property type="project" value="InterPro"/>
</dbReference>
<dbReference type="InterPro" id="IPR011322">
    <property type="entry name" value="N-reg_PII-like_a/b"/>
</dbReference>
<organism evidence="2 3">
    <name type="scientific">Prosthecochloris marina</name>
    <dbReference type="NCBI Taxonomy" id="2017681"/>
    <lineage>
        <taxon>Bacteria</taxon>
        <taxon>Pseudomonadati</taxon>
        <taxon>Chlorobiota</taxon>
        <taxon>Chlorobiia</taxon>
        <taxon>Chlorobiales</taxon>
        <taxon>Chlorobiaceae</taxon>
        <taxon>Prosthecochloris</taxon>
    </lineage>
</organism>
<evidence type="ECO:0000256" key="1">
    <source>
        <dbReference type="ARBA" id="ARBA00010169"/>
    </source>
</evidence>
<dbReference type="Pfam" id="PF03091">
    <property type="entry name" value="CutA1"/>
    <property type="match status" value="1"/>
</dbReference>
<dbReference type="OrthoDB" id="37622at2"/>
<reference evidence="3" key="1">
    <citation type="submission" date="2017-10" db="EMBL/GenBank/DDBJ databases">
        <authorList>
            <person name="Gaisin V.A."/>
            <person name="Rysina M.S."/>
            <person name="Grouzdev D.S."/>
        </authorList>
    </citation>
    <scope>NUCLEOTIDE SEQUENCE [LARGE SCALE GENOMIC DNA]</scope>
    <source>
        <strain evidence="3">V1</strain>
    </source>
</reference>